<dbReference type="AlphaFoldDB" id="A0A0C3BUK2"/>
<gene>
    <name evidence="2" type="ORF">M413DRAFT_57354</name>
</gene>
<organism evidence="2 3">
    <name type="scientific">Hebeloma cylindrosporum</name>
    <dbReference type="NCBI Taxonomy" id="76867"/>
    <lineage>
        <taxon>Eukaryota</taxon>
        <taxon>Fungi</taxon>
        <taxon>Dikarya</taxon>
        <taxon>Basidiomycota</taxon>
        <taxon>Agaricomycotina</taxon>
        <taxon>Agaricomycetes</taxon>
        <taxon>Agaricomycetidae</taxon>
        <taxon>Agaricales</taxon>
        <taxon>Agaricineae</taxon>
        <taxon>Hymenogastraceae</taxon>
        <taxon>Hebeloma</taxon>
    </lineage>
</organism>
<evidence type="ECO:0000313" key="2">
    <source>
        <dbReference type="EMBL" id="KIM35739.1"/>
    </source>
</evidence>
<name>A0A0C3BUK2_HEBCY</name>
<dbReference type="EMBL" id="KN831815">
    <property type="protein sequence ID" value="KIM35739.1"/>
    <property type="molecule type" value="Genomic_DNA"/>
</dbReference>
<evidence type="ECO:0000256" key="1">
    <source>
        <dbReference type="SAM" id="MobiDB-lite"/>
    </source>
</evidence>
<evidence type="ECO:0000313" key="3">
    <source>
        <dbReference type="Proteomes" id="UP000053424"/>
    </source>
</evidence>
<accession>A0A0C3BUK2</accession>
<feature type="non-terminal residue" evidence="2">
    <location>
        <position position="1"/>
    </location>
</feature>
<dbReference type="HOGENOM" id="CLU_2628535_0_0_1"/>
<keyword evidence="3" id="KW-1185">Reference proteome</keyword>
<reference evidence="2 3" key="1">
    <citation type="submission" date="2014-04" db="EMBL/GenBank/DDBJ databases">
        <authorList>
            <consortium name="DOE Joint Genome Institute"/>
            <person name="Kuo A."/>
            <person name="Gay G."/>
            <person name="Dore J."/>
            <person name="Kohler A."/>
            <person name="Nagy L.G."/>
            <person name="Floudas D."/>
            <person name="Copeland A."/>
            <person name="Barry K.W."/>
            <person name="Cichocki N."/>
            <person name="Veneault-Fourrey C."/>
            <person name="LaButti K."/>
            <person name="Lindquist E.A."/>
            <person name="Lipzen A."/>
            <person name="Lundell T."/>
            <person name="Morin E."/>
            <person name="Murat C."/>
            <person name="Sun H."/>
            <person name="Tunlid A."/>
            <person name="Henrissat B."/>
            <person name="Grigoriev I.V."/>
            <person name="Hibbett D.S."/>
            <person name="Martin F."/>
            <person name="Nordberg H.P."/>
            <person name="Cantor M.N."/>
            <person name="Hua S.X."/>
        </authorList>
    </citation>
    <scope>NUCLEOTIDE SEQUENCE [LARGE SCALE GENOMIC DNA]</scope>
    <source>
        <strain evidence="3">h7</strain>
    </source>
</reference>
<dbReference type="Proteomes" id="UP000053424">
    <property type="component" value="Unassembled WGS sequence"/>
</dbReference>
<proteinExistence type="predicted"/>
<sequence>MPELPEVLVWLRLIKKRRFRKLLFYLLISPLAFSLGSTKRAYVTLTANQRTHHPQEAASQVPQWVSSQRASYGSWPPQ</sequence>
<feature type="region of interest" description="Disordered" evidence="1">
    <location>
        <begin position="51"/>
        <end position="78"/>
    </location>
</feature>
<reference evidence="3" key="2">
    <citation type="submission" date="2015-01" db="EMBL/GenBank/DDBJ databases">
        <title>Evolutionary Origins and Diversification of the Mycorrhizal Mutualists.</title>
        <authorList>
            <consortium name="DOE Joint Genome Institute"/>
            <consortium name="Mycorrhizal Genomics Consortium"/>
            <person name="Kohler A."/>
            <person name="Kuo A."/>
            <person name="Nagy L.G."/>
            <person name="Floudas D."/>
            <person name="Copeland A."/>
            <person name="Barry K.W."/>
            <person name="Cichocki N."/>
            <person name="Veneault-Fourrey C."/>
            <person name="LaButti K."/>
            <person name="Lindquist E.A."/>
            <person name="Lipzen A."/>
            <person name="Lundell T."/>
            <person name="Morin E."/>
            <person name="Murat C."/>
            <person name="Riley R."/>
            <person name="Ohm R."/>
            <person name="Sun H."/>
            <person name="Tunlid A."/>
            <person name="Henrissat B."/>
            <person name="Grigoriev I.V."/>
            <person name="Hibbett D.S."/>
            <person name="Martin F."/>
        </authorList>
    </citation>
    <scope>NUCLEOTIDE SEQUENCE [LARGE SCALE GENOMIC DNA]</scope>
    <source>
        <strain evidence="3">h7</strain>
    </source>
</reference>
<feature type="compositionally biased region" description="Polar residues" evidence="1">
    <location>
        <begin position="57"/>
        <end position="71"/>
    </location>
</feature>
<protein>
    <submittedName>
        <fullName evidence="2">Uncharacterized protein</fullName>
    </submittedName>
</protein>